<accession>A0A1G2AZU4</accession>
<feature type="transmembrane region" description="Helical" evidence="1">
    <location>
        <begin position="245"/>
        <end position="261"/>
    </location>
</feature>
<dbReference type="STRING" id="1798543.A2898_05470"/>
<gene>
    <name evidence="2" type="ORF">A2898_05470</name>
</gene>
<dbReference type="Proteomes" id="UP000179164">
    <property type="component" value="Unassembled WGS sequence"/>
</dbReference>
<protein>
    <recommendedName>
        <fullName evidence="4">Glycosyltransferase RgtA/B/C/D-like domain-containing protein</fullName>
    </recommendedName>
</protein>
<evidence type="ECO:0000313" key="2">
    <source>
        <dbReference type="EMBL" id="OGY82453.1"/>
    </source>
</evidence>
<feature type="transmembrane region" description="Helical" evidence="1">
    <location>
        <begin position="150"/>
        <end position="171"/>
    </location>
</feature>
<reference evidence="2 3" key="1">
    <citation type="journal article" date="2016" name="Nat. Commun.">
        <title>Thousands of microbial genomes shed light on interconnected biogeochemical processes in an aquifer system.</title>
        <authorList>
            <person name="Anantharaman K."/>
            <person name="Brown C.T."/>
            <person name="Hug L.A."/>
            <person name="Sharon I."/>
            <person name="Castelle C.J."/>
            <person name="Probst A.J."/>
            <person name="Thomas B.C."/>
            <person name="Singh A."/>
            <person name="Wilkins M.J."/>
            <person name="Karaoz U."/>
            <person name="Brodie E.L."/>
            <person name="Williams K.H."/>
            <person name="Hubbard S.S."/>
            <person name="Banfield J.F."/>
        </authorList>
    </citation>
    <scope>NUCLEOTIDE SEQUENCE [LARGE SCALE GENOMIC DNA]</scope>
</reference>
<comment type="caution">
    <text evidence="2">The sequence shown here is derived from an EMBL/GenBank/DDBJ whole genome shotgun (WGS) entry which is preliminary data.</text>
</comment>
<dbReference type="EMBL" id="MHKE01000020">
    <property type="protein sequence ID" value="OGY82453.1"/>
    <property type="molecule type" value="Genomic_DNA"/>
</dbReference>
<evidence type="ECO:0008006" key="4">
    <source>
        <dbReference type="Google" id="ProtNLM"/>
    </source>
</evidence>
<evidence type="ECO:0000313" key="3">
    <source>
        <dbReference type="Proteomes" id="UP000179164"/>
    </source>
</evidence>
<feature type="transmembrane region" description="Helical" evidence="1">
    <location>
        <begin position="311"/>
        <end position="329"/>
    </location>
</feature>
<organism evidence="2 3">
    <name type="scientific">Candidatus Kerfeldbacteria bacterium RIFCSPLOWO2_01_FULL_48_11</name>
    <dbReference type="NCBI Taxonomy" id="1798543"/>
    <lineage>
        <taxon>Bacteria</taxon>
        <taxon>Candidatus Kerfeldiibacteriota</taxon>
    </lineage>
</organism>
<proteinExistence type="predicted"/>
<dbReference type="AlphaFoldDB" id="A0A1G2AZU4"/>
<sequence>MPGYAGAIYTMKRLLFERITVREWRFVAVVCAVLVAVTLIPHLYGVFSSPSGMHYSGIHHLTPGDTNVYLSMISTAKEGENQFIDLYTSEKQSGLYVNPFWYAIGIGARLFDLSPLTALQASRVALIPAFLLVMYLFLSWMSSSQTVRRVALLLIVFSSGLGVFLNPILFLRDNPVRLPVDTWVPEAIPFLTLYHNPHLLASLTLIIFTFLCMLLAFHTHKIRYSVIAGLSGMAVTSFHPFNAPTIVVVILIYLVVTMVRTRRVQWEWIMHVGLLGTLMLPAAAYLLTLQAVDPVVAEWNAQNILPSPSPLMYLIGFIFMIVFGAYAVVKKQGRTLSHPTLVYVWIIVSVLLIYSPLHFQRRMVEGLFIPLAILAAIGMVHLWERLRVSRRPFIYQTTVLMFLVVFLPLTNVQIVLQDIQHYSATKSLPYYITDQEVESLSWLQSHTVRDAVILSTAYSGNFIPAYSLRRVYIGHGPQTLFLTDKKILVDKFFSSEMSSAEEESFLREFGITHIFIGQVEQEHSLPDFSSRNFLELVFSNTDVSIYRVISH</sequence>
<name>A0A1G2AZU4_9BACT</name>
<feature type="transmembrane region" description="Helical" evidence="1">
    <location>
        <begin position="268"/>
        <end position="291"/>
    </location>
</feature>
<keyword evidence="1" id="KW-0812">Transmembrane</keyword>
<keyword evidence="1" id="KW-0472">Membrane</keyword>
<feature type="transmembrane region" description="Helical" evidence="1">
    <location>
        <begin position="394"/>
        <end position="416"/>
    </location>
</feature>
<feature type="transmembrane region" description="Helical" evidence="1">
    <location>
        <begin position="118"/>
        <end position="138"/>
    </location>
</feature>
<keyword evidence="1" id="KW-1133">Transmembrane helix</keyword>
<feature type="transmembrane region" description="Helical" evidence="1">
    <location>
        <begin position="341"/>
        <end position="357"/>
    </location>
</feature>
<evidence type="ECO:0000256" key="1">
    <source>
        <dbReference type="SAM" id="Phobius"/>
    </source>
</evidence>
<feature type="transmembrane region" description="Helical" evidence="1">
    <location>
        <begin position="199"/>
        <end position="217"/>
    </location>
</feature>
<feature type="transmembrane region" description="Helical" evidence="1">
    <location>
        <begin position="363"/>
        <end position="382"/>
    </location>
</feature>
<feature type="transmembrane region" description="Helical" evidence="1">
    <location>
        <begin position="26"/>
        <end position="47"/>
    </location>
</feature>